<dbReference type="AlphaFoldDB" id="A0ABD1CA40"/>
<comment type="caution">
    <text evidence="2">The sequence shown here is derived from an EMBL/GenBank/DDBJ whole genome shotgun (WGS) entry which is preliminary data.</text>
</comment>
<dbReference type="Proteomes" id="UP001558713">
    <property type="component" value="Unassembled WGS sequence"/>
</dbReference>
<dbReference type="EMBL" id="JBANAX010000007">
    <property type="protein sequence ID" value="KAL1226295.1"/>
    <property type="molecule type" value="Genomic_DNA"/>
</dbReference>
<keyword evidence="3" id="KW-1185">Reference proteome</keyword>
<organism evidence="2 3">
    <name type="scientific">Cardamine amara subsp. amara</name>
    <dbReference type="NCBI Taxonomy" id="228776"/>
    <lineage>
        <taxon>Eukaryota</taxon>
        <taxon>Viridiplantae</taxon>
        <taxon>Streptophyta</taxon>
        <taxon>Embryophyta</taxon>
        <taxon>Tracheophyta</taxon>
        <taxon>Spermatophyta</taxon>
        <taxon>Magnoliopsida</taxon>
        <taxon>eudicotyledons</taxon>
        <taxon>Gunneridae</taxon>
        <taxon>Pentapetalae</taxon>
        <taxon>rosids</taxon>
        <taxon>malvids</taxon>
        <taxon>Brassicales</taxon>
        <taxon>Brassicaceae</taxon>
        <taxon>Cardamineae</taxon>
        <taxon>Cardamine</taxon>
    </lineage>
</organism>
<keyword evidence="1" id="KW-0676">Redox-active center</keyword>
<evidence type="ECO:0000256" key="1">
    <source>
        <dbReference type="ARBA" id="ARBA00023284"/>
    </source>
</evidence>
<name>A0ABD1CA40_CARAN</name>
<proteinExistence type="predicted"/>
<evidence type="ECO:0000313" key="2">
    <source>
        <dbReference type="EMBL" id="KAL1226295.1"/>
    </source>
</evidence>
<dbReference type="InterPro" id="IPR011905">
    <property type="entry name" value="GlrX-like_pln_2"/>
</dbReference>
<gene>
    <name evidence="2" type="ORF">V5N11_017762</name>
</gene>
<accession>A0ABD1CA40</accession>
<protein>
    <submittedName>
        <fullName evidence="2">Glutaredoxin-C12</fullName>
    </submittedName>
</protein>
<reference evidence="2 3" key="1">
    <citation type="submission" date="2024-04" db="EMBL/GenBank/DDBJ databases">
        <title>Genome assembly C_amara_ONT_v2.</title>
        <authorList>
            <person name="Yant L."/>
            <person name="Moore C."/>
            <person name="Slenker M."/>
        </authorList>
    </citation>
    <scope>NUCLEOTIDE SEQUENCE [LARGE SCALE GENOMIC DNA]</scope>
    <source>
        <tissue evidence="2">Leaf</tissue>
    </source>
</reference>
<dbReference type="PANTHER" id="PTHR10168">
    <property type="entry name" value="GLUTAREDOXIN"/>
    <property type="match status" value="1"/>
</dbReference>
<sequence length="94" mass="10449">MERVRDLASKKAAVIFTKTSCCIKTLFYELDKDPQGCDMGRSLFRVFCSNPAIPAVFVGSAKDGISFHVDGSLKQMLKDSKAIWLSPNRHASYC</sequence>
<evidence type="ECO:0000313" key="3">
    <source>
        <dbReference type="Proteomes" id="UP001558713"/>
    </source>
</evidence>